<evidence type="ECO:0000256" key="4">
    <source>
        <dbReference type="ARBA" id="ARBA00022759"/>
    </source>
</evidence>
<evidence type="ECO:0000313" key="7">
    <source>
        <dbReference type="EMBL" id="TRZ12747.1"/>
    </source>
</evidence>
<evidence type="ECO:0000256" key="2">
    <source>
        <dbReference type="ARBA" id="ARBA00022695"/>
    </source>
</evidence>
<dbReference type="SUPFAM" id="SSF53098">
    <property type="entry name" value="Ribonuclease H-like"/>
    <property type="match status" value="1"/>
</dbReference>
<keyword evidence="4" id="KW-0255">Endonuclease</keyword>
<keyword evidence="3" id="KW-0540">Nuclease</keyword>
<sequence>MWVSAHMGEKTSDVIAHWRQTFALLGVPSALKADNGPAYTSQKIQGNTGYLRSVPVLTCDRKGRIRLTGKLETVTKMKSSKWRNYRVMTQMQMTQVFTPMVPPQADIEYCSFFLFPFLFFQLKK</sequence>
<keyword evidence="8" id="KW-1185">Reference proteome</keyword>
<keyword evidence="6" id="KW-0695">RNA-directed DNA polymerase</keyword>
<evidence type="ECO:0000256" key="6">
    <source>
        <dbReference type="ARBA" id="ARBA00022918"/>
    </source>
</evidence>
<keyword evidence="5" id="KW-0378">Hydrolase</keyword>
<comment type="caution">
    <text evidence="7">The sequence shown here is derived from an EMBL/GenBank/DDBJ whole genome shotgun (WGS) entry which is preliminary data.</text>
</comment>
<dbReference type="Gene3D" id="3.30.420.10">
    <property type="entry name" value="Ribonuclease H-like superfamily/Ribonuclease H"/>
    <property type="match status" value="1"/>
</dbReference>
<dbReference type="InterPro" id="IPR036397">
    <property type="entry name" value="RNaseH_sf"/>
</dbReference>
<evidence type="ECO:0000256" key="3">
    <source>
        <dbReference type="ARBA" id="ARBA00022722"/>
    </source>
</evidence>
<accession>A0A8K1G6N2</accession>
<proteinExistence type="predicted"/>
<dbReference type="GO" id="GO:0035613">
    <property type="term" value="F:RNA stem-loop binding"/>
    <property type="evidence" value="ECO:0007669"/>
    <property type="project" value="TreeGrafter"/>
</dbReference>
<evidence type="ECO:0000256" key="1">
    <source>
        <dbReference type="ARBA" id="ARBA00022679"/>
    </source>
</evidence>
<dbReference type="AlphaFoldDB" id="A0A8K1G6N2"/>
<dbReference type="GO" id="GO:0004519">
    <property type="term" value="F:endonuclease activity"/>
    <property type="evidence" value="ECO:0007669"/>
    <property type="project" value="UniProtKB-KW"/>
</dbReference>
<dbReference type="InterPro" id="IPR012337">
    <property type="entry name" value="RNaseH-like_sf"/>
</dbReference>
<dbReference type="EMBL" id="SWJQ01000569">
    <property type="protein sequence ID" value="TRZ12747.1"/>
    <property type="molecule type" value="Genomic_DNA"/>
</dbReference>
<evidence type="ECO:0008006" key="9">
    <source>
        <dbReference type="Google" id="ProtNLM"/>
    </source>
</evidence>
<reference evidence="7" key="1">
    <citation type="submission" date="2019-04" db="EMBL/GenBank/DDBJ databases">
        <title>Genome assembly of Zosterops borbonicus 15179.</title>
        <authorList>
            <person name="Leroy T."/>
            <person name="Anselmetti Y."/>
            <person name="Tilak M.-K."/>
            <person name="Nabholz B."/>
        </authorList>
    </citation>
    <scope>NUCLEOTIDE SEQUENCE</scope>
    <source>
        <strain evidence="7">HGM_15179</strain>
        <tissue evidence="7">Muscle</tissue>
    </source>
</reference>
<evidence type="ECO:0000313" key="8">
    <source>
        <dbReference type="Proteomes" id="UP000796761"/>
    </source>
</evidence>
<dbReference type="PANTHER" id="PTHR41694">
    <property type="entry name" value="ENDOGENOUS RETROVIRUS GROUP K MEMBER POL PROTEIN"/>
    <property type="match status" value="1"/>
</dbReference>
<keyword evidence="2" id="KW-0548">Nucleotidyltransferase</keyword>
<evidence type="ECO:0000256" key="5">
    <source>
        <dbReference type="ARBA" id="ARBA00022801"/>
    </source>
</evidence>
<dbReference type="GO" id="GO:0003964">
    <property type="term" value="F:RNA-directed DNA polymerase activity"/>
    <property type="evidence" value="ECO:0007669"/>
    <property type="project" value="UniProtKB-KW"/>
</dbReference>
<dbReference type="PANTHER" id="PTHR41694:SF3">
    <property type="entry name" value="RNA-DIRECTED DNA POLYMERASE-RELATED"/>
    <property type="match status" value="1"/>
</dbReference>
<dbReference type="Proteomes" id="UP000796761">
    <property type="component" value="Unassembled WGS sequence"/>
</dbReference>
<protein>
    <recommendedName>
        <fullName evidence="9">Integrase catalytic domain-containing protein</fullName>
    </recommendedName>
</protein>
<name>A0A8K1G6N2_9PASS</name>
<feature type="non-terminal residue" evidence="7">
    <location>
        <position position="124"/>
    </location>
</feature>
<dbReference type="GO" id="GO:0016787">
    <property type="term" value="F:hydrolase activity"/>
    <property type="evidence" value="ECO:0007669"/>
    <property type="project" value="UniProtKB-KW"/>
</dbReference>
<organism evidence="7 8">
    <name type="scientific">Zosterops borbonicus</name>
    <dbReference type="NCBI Taxonomy" id="364589"/>
    <lineage>
        <taxon>Eukaryota</taxon>
        <taxon>Metazoa</taxon>
        <taxon>Chordata</taxon>
        <taxon>Craniata</taxon>
        <taxon>Vertebrata</taxon>
        <taxon>Euteleostomi</taxon>
        <taxon>Archelosauria</taxon>
        <taxon>Archosauria</taxon>
        <taxon>Dinosauria</taxon>
        <taxon>Saurischia</taxon>
        <taxon>Theropoda</taxon>
        <taxon>Coelurosauria</taxon>
        <taxon>Aves</taxon>
        <taxon>Neognathae</taxon>
        <taxon>Neoaves</taxon>
        <taxon>Telluraves</taxon>
        <taxon>Australaves</taxon>
        <taxon>Passeriformes</taxon>
        <taxon>Sylvioidea</taxon>
        <taxon>Zosteropidae</taxon>
        <taxon>Zosterops</taxon>
    </lineage>
</organism>
<gene>
    <name evidence="7" type="ORF">HGM15179_014354</name>
</gene>
<keyword evidence="1" id="KW-0808">Transferase</keyword>